<dbReference type="PANTHER" id="PTHR43734:SF1">
    <property type="entry name" value="PHYTOENE DESATURASE"/>
    <property type="match status" value="1"/>
</dbReference>
<dbReference type="InterPro" id="IPR036188">
    <property type="entry name" value="FAD/NAD-bd_sf"/>
</dbReference>
<keyword evidence="2" id="KW-1185">Reference proteome</keyword>
<name>A0A931AQ23_9FIRM</name>
<protein>
    <submittedName>
        <fullName evidence="1">NAD(P)-binding protein</fullName>
    </submittedName>
</protein>
<organism evidence="1 2">
    <name type="scientific">Halonatronomonas betaini</name>
    <dbReference type="NCBI Taxonomy" id="2778430"/>
    <lineage>
        <taxon>Bacteria</taxon>
        <taxon>Bacillati</taxon>
        <taxon>Bacillota</taxon>
        <taxon>Clostridia</taxon>
        <taxon>Halanaerobiales</taxon>
        <taxon>Halarsenatibacteraceae</taxon>
        <taxon>Halonatronomonas</taxon>
    </lineage>
</organism>
<dbReference type="RefSeq" id="WP_270453797.1">
    <property type="nucleotide sequence ID" value="NZ_JADPIE010000003.1"/>
</dbReference>
<evidence type="ECO:0000313" key="2">
    <source>
        <dbReference type="Proteomes" id="UP000621436"/>
    </source>
</evidence>
<dbReference type="PANTHER" id="PTHR43734">
    <property type="entry name" value="PHYTOENE DESATURASE"/>
    <property type="match status" value="1"/>
</dbReference>
<proteinExistence type="predicted"/>
<accession>A0A931AQ23</accession>
<dbReference type="Gene3D" id="3.50.50.60">
    <property type="entry name" value="FAD/NAD(P)-binding domain"/>
    <property type="match status" value="1"/>
</dbReference>
<dbReference type="SUPFAM" id="SSF51905">
    <property type="entry name" value="FAD/NAD(P)-binding domain"/>
    <property type="match status" value="1"/>
</dbReference>
<dbReference type="EMBL" id="JADPIE010000003">
    <property type="protein sequence ID" value="MBF8436878.1"/>
    <property type="molecule type" value="Genomic_DNA"/>
</dbReference>
<gene>
    <name evidence="1" type="ORF">I0Q91_07310</name>
</gene>
<evidence type="ECO:0000313" key="1">
    <source>
        <dbReference type="EMBL" id="MBF8436878.1"/>
    </source>
</evidence>
<reference evidence="1" key="1">
    <citation type="submission" date="2020-11" db="EMBL/GenBank/DDBJ databases">
        <title>Halonatronomonas betainensis gen. nov., sp. nov. a novel haloalkaliphilic representative of the family Halanaerobiacae capable of betaine degradation.</title>
        <authorList>
            <person name="Boltyanskaya Y."/>
            <person name="Kevbrin V."/>
            <person name="Detkova E."/>
            <person name="Grouzdev D.S."/>
            <person name="Koziaeva V."/>
            <person name="Zhilina T."/>
        </authorList>
    </citation>
    <scope>NUCLEOTIDE SEQUENCE</scope>
    <source>
        <strain evidence="1">Z-7014</strain>
    </source>
</reference>
<comment type="caution">
    <text evidence="1">The sequence shown here is derived from an EMBL/GenBank/DDBJ whole genome shotgun (WGS) entry which is preliminary data.</text>
</comment>
<dbReference type="Pfam" id="PF13450">
    <property type="entry name" value="NAD_binding_8"/>
    <property type="match status" value="1"/>
</dbReference>
<dbReference type="Proteomes" id="UP000621436">
    <property type="component" value="Unassembled WGS sequence"/>
</dbReference>
<sequence>MKKIVIIVGGIAGFSAGIFARLNGFESLILEKNHTIGGECTGWERNGYHIDGCIHWLVGTKEGTGLRKLWDRVGALDGVEIYHPESFLAVEYGDTTVHFYRELDWLQEKNRIGVAIISAMENRFPDMKDKLEVLDVATPQTYQRYCNAYKGAFMGFWPTIQGKELNHTGNIKGLDNMWLSGQWLQPPGGLPTALITGKDTIMRICKREKLDFKV</sequence>
<dbReference type="AlphaFoldDB" id="A0A931AQ23"/>